<reference evidence="2 3" key="1">
    <citation type="journal article" date="2016" name="Genome Biol. Evol.">
        <title>Gene Family Evolution Reflects Adaptation to Soil Environmental Stressors in the Genome of the Collembolan Orchesella cincta.</title>
        <authorList>
            <person name="Faddeeva-Vakhrusheva A."/>
            <person name="Derks M.F."/>
            <person name="Anvar S.Y."/>
            <person name="Agamennone V."/>
            <person name="Suring W."/>
            <person name="Smit S."/>
            <person name="van Straalen N.M."/>
            <person name="Roelofs D."/>
        </authorList>
    </citation>
    <scope>NUCLEOTIDE SEQUENCE [LARGE SCALE GENOMIC DNA]</scope>
    <source>
        <tissue evidence="2">Mixed pool</tissue>
    </source>
</reference>
<dbReference type="InterPro" id="IPR000477">
    <property type="entry name" value="RT_dom"/>
</dbReference>
<sequence length="764" mass="87149">MRSCRNKFEQLYMLLSTRNLDVLCLTETWLDQNEICPLSRGYEIVRSDRSERGGGVAIVFKNKYTAKELKIDRSAWKLPSSLEVVAVSLQYKFSKSVNVARVYRTEHVKNDVKNLHLCFVMLGHINKSCYILGDFNINMGVESKDSSNLQMVATKQGFKQLVNQPTRVDKIIDLCFVRILPKNCAHEVVVEDLLVSDHRFVCVNYRFQTESRKKIIEVKNYRGVDWKRLIECVNDNSQAQGNLHQDYNQLVSLVQFSYKNFVPTIKTEINFIRLAHEKEYEKLVRKSIDGDMKEMVQKKIANTSVWDTYKTISSINFKNQARLPDDICPEDLNNYYCEMGFMDGGSIVNTLPTGEAVKPGGNVTQSELYLAWKRVRRKLSKKPDTMGIPKYFLDKLLPIPAFNETILKVVNESFLLGVVPDSMKVARVTPIPKKANASKPAEKGHSTELAMMAVVEAVYKNLDKGFIAVLLSIDMRKAFDSVPKGLLLNDLKSRCRISDYWLRSYLENRKQFVEVNGACSSIREVLVGVPAGSVLGPILFALYLNDLPSCVINGVTIIFVDDSNFLFFGTLKDLKALGDMITADMLNVCNYFQSKGLTVNSDKTEMITLSSARKVSKLDSFTIVVNQVCIENSKTMKCLGLTFDRSLTWSKYIENVSKVCYIRIRALYKIRNCFNQSQLKMLGQSLVLSIMSYMIVVVGTTCDKYLKALDKIVRTLGRMILRVRKFDPVAERIRVDLKLMFPKELFVYRSLCTFYRLCNGNTVP</sequence>
<dbReference type="OMA" id="ISETWIT"/>
<evidence type="ECO:0000259" key="1">
    <source>
        <dbReference type="PROSITE" id="PS50878"/>
    </source>
</evidence>
<dbReference type="AlphaFoldDB" id="A0A1D2M951"/>
<dbReference type="STRING" id="48709.A0A1D2M951"/>
<dbReference type="PANTHER" id="PTHR33332">
    <property type="entry name" value="REVERSE TRANSCRIPTASE DOMAIN-CONTAINING PROTEIN"/>
    <property type="match status" value="1"/>
</dbReference>
<name>A0A1D2M951_ORCCI</name>
<dbReference type="InterPro" id="IPR036691">
    <property type="entry name" value="Endo/exonu/phosph_ase_sf"/>
</dbReference>
<organism evidence="2 3">
    <name type="scientific">Orchesella cincta</name>
    <name type="common">Springtail</name>
    <name type="synonym">Podura cincta</name>
    <dbReference type="NCBI Taxonomy" id="48709"/>
    <lineage>
        <taxon>Eukaryota</taxon>
        <taxon>Metazoa</taxon>
        <taxon>Ecdysozoa</taxon>
        <taxon>Arthropoda</taxon>
        <taxon>Hexapoda</taxon>
        <taxon>Collembola</taxon>
        <taxon>Entomobryomorpha</taxon>
        <taxon>Entomobryoidea</taxon>
        <taxon>Orchesellidae</taxon>
        <taxon>Orchesellinae</taxon>
        <taxon>Orchesella</taxon>
    </lineage>
</organism>
<proteinExistence type="predicted"/>
<dbReference type="InterPro" id="IPR005135">
    <property type="entry name" value="Endo/exonuclease/phosphatase"/>
</dbReference>
<dbReference type="OrthoDB" id="445826at2759"/>
<gene>
    <name evidence="2" type="ORF">Ocin01_17221</name>
</gene>
<accession>A0A1D2M951</accession>
<dbReference type="GO" id="GO:0003964">
    <property type="term" value="F:RNA-directed DNA polymerase activity"/>
    <property type="evidence" value="ECO:0007669"/>
    <property type="project" value="UniProtKB-KW"/>
</dbReference>
<evidence type="ECO:0000313" key="3">
    <source>
        <dbReference type="Proteomes" id="UP000094527"/>
    </source>
</evidence>
<dbReference type="Proteomes" id="UP000094527">
    <property type="component" value="Unassembled WGS sequence"/>
</dbReference>
<protein>
    <submittedName>
        <fullName evidence="2">Putative RNA-directed DNA polymerase from transposon X-element</fullName>
    </submittedName>
</protein>
<dbReference type="Pfam" id="PF00078">
    <property type="entry name" value="RVT_1"/>
    <property type="match status" value="1"/>
</dbReference>
<comment type="caution">
    <text evidence="2">The sequence shown here is derived from an EMBL/GenBank/DDBJ whole genome shotgun (WGS) entry which is preliminary data.</text>
</comment>
<dbReference type="Pfam" id="PF03372">
    <property type="entry name" value="Exo_endo_phos"/>
    <property type="match status" value="1"/>
</dbReference>
<keyword evidence="2" id="KW-0548">Nucleotidyltransferase</keyword>
<dbReference type="PROSITE" id="PS50878">
    <property type="entry name" value="RT_POL"/>
    <property type="match status" value="1"/>
</dbReference>
<keyword evidence="3" id="KW-1185">Reference proteome</keyword>
<keyword evidence="2" id="KW-0695">RNA-directed DNA polymerase</keyword>
<evidence type="ECO:0000313" key="2">
    <source>
        <dbReference type="EMBL" id="ODM89461.1"/>
    </source>
</evidence>
<dbReference type="SUPFAM" id="SSF56219">
    <property type="entry name" value="DNase I-like"/>
    <property type="match status" value="1"/>
</dbReference>
<dbReference type="EMBL" id="LJIJ01002625">
    <property type="protein sequence ID" value="ODM89461.1"/>
    <property type="molecule type" value="Genomic_DNA"/>
</dbReference>
<feature type="domain" description="Reverse transcriptase" evidence="1">
    <location>
        <begin position="412"/>
        <end position="643"/>
    </location>
</feature>
<keyword evidence="2" id="KW-0808">Transferase</keyword>
<dbReference type="Gene3D" id="3.60.10.10">
    <property type="entry name" value="Endonuclease/exonuclease/phosphatase"/>
    <property type="match status" value="1"/>
</dbReference>